<evidence type="ECO:0000313" key="2">
    <source>
        <dbReference type="EMBL" id="ACU88307.1"/>
    </source>
</evidence>
<proteinExistence type="predicted"/>
<organism evidence="2 3">
    <name type="scientific">Desulfomicrobium baculatum (strain DSM 4028 / VKM B-1378 / X)</name>
    <name type="common">Desulfovibrio baculatus</name>
    <dbReference type="NCBI Taxonomy" id="525897"/>
    <lineage>
        <taxon>Bacteria</taxon>
        <taxon>Pseudomonadati</taxon>
        <taxon>Thermodesulfobacteriota</taxon>
        <taxon>Desulfovibrionia</taxon>
        <taxon>Desulfovibrionales</taxon>
        <taxon>Desulfomicrobiaceae</taxon>
        <taxon>Desulfomicrobium</taxon>
    </lineage>
</organism>
<protein>
    <recommendedName>
        <fullName evidence="4">ABC transporter substrate binding protein</fullName>
    </recommendedName>
</protein>
<dbReference type="KEGG" id="dba:Dbac_0180"/>
<dbReference type="STRING" id="525897.Dbac_0180"/>
<name>C7LT83_DESBD</name>
<dbReference type="PANTHER" id="PTHR35271">
    <property type="entry name" value="ABC TRANSPORTER, SUBSTRATE-BINDING LIPOPROTEIN-RELATED"/>
    <property type="match status" value="1"/>
</dbReference>
<keyword evidence="3" id="KW-1185">Reference proteome</keyword>
<keyword evidence="1" id="KW-0732">Signal</keyword>
<dbReference type="RefSeq" id="WP_012805392.1">
    <property type="nucleotide sequence ID" value="NC_013173.1"/>
</dbReference>
<dbReference type="Gene3D" id="3.40.50.2300">
    <property type="match status" value="2"/>
</dbReference>
<dbReference type="OrthoDB" id="5447247at2"/>
<reference evidence="2 3" key="1">
    <citation type="journal article" date="2009" name="Stand. Genomic Sci.">
        <title>Complete genome sequence of Desulfomicrobium baculatum type strain (X).</title>
        <authorList>
            <person name="Copeland A."/>
            <person name="Spring S."/>
            <person name="Goker M."/>
            <person name="Schneider S."/>
            <person name="Lapidus A."/>
            <person name="Del Rio T.G."/>
            <person name="Tice H."/>
            <person name="Cheng J.F."/>
            <person name="Chen F."/>
            <person name="Nolan M."/>
            <person name="Bruce D."/>
            <person name="Goodwin L."/>
            <person name="Pitluck S."/>
            <person name="Ivanova N."/>
            <person name="Mavrommatis K."/>
            <person name="Ovchinnikova G."/>
            <person name="Pati A."/>
            <person name="Chen A."/>
            <person name="Palaniappan K."/>
            <person name="Land M."/>
            <person name="Hauser L."/>
            <person name="Chang Y.J."/>
            <person name="Jeffries C.C."/>
            <person name="Meincke L."/>
            <person name="Sims D."/>
            <person name="Brettin T."/>
            <person name="Detter J.C."/>
            <person name="Han C."/>
            <person name="Chain P."/>
            <person name="Bristow J."/>
            <person name="Eisen J.A."/>
            <person name="Markowitz V."/>
            <person name="Hugenholtz P."/>
            <person name="Kyrpides N.C."/>
            <person name="Klenk H.P."/>
            <person name="Lucas S."/>
        </authorList>
    </citation>
    <scope>NUCLEOTIDE SEQUENCE [LARGE SCALE GENOMIC DNA]</scope>
    <source>
        <strain evidence="3">DSM 4028 / VKM B-1378 / X</strain>
    </source>
</reference>
<gene>
    <name evidence="2" type="ordered locus">Dbac_0180</name>
</gene>
<dbReference type="HOGENOM" id="CLU_057483_1_0_7"/>
<evidence type="ECO:0008006" key="4">
    <source>
        <dbReference type="Google" id="ProtNLM"/>
    </source>
</evidence>
<accession>C7LT83</accession>
<dbReference type="PANTHER" id="PTHR35271:SF1">
    <property type="entry name" value="ABC TRANSPORTER, SUBSTRATE-BINDING LIPOPROTEIN"/>
    <property type="match status" value="1"/>
</dbReference>
<dbReference type="AlphaFoldDB" id="C7LT83"/>
<evidence type="ECO:0000313" key="3">
    <source>
        <dbReference type="Proteomes" id="UP000002216"/>
    </source>
</evidence>
<evidence type="ECO:0000256" key="1">
    <source>
        <dbReference type="SAM" id="SignalP"/>
    </source>
</evidence>
<dbReference type="Pfam" id="PF04392">
    <property type="entry name" value="ABC_sub_bind"/>
    <property type="match status" value="1"/>
</dbReference>
<dbReference type="eggNOG" id="COG2984">
    <property type="taxonomic scope" value="Bacteria"/>
</dbReference>
<sequence length="335" mass="36914">MSRKIPHIILLAFLAALFPHLGETGGNTGKKVLIVHSYDRNFTWTADIHDALERMLSRHQIELRTVFMDTNVNRIKGDETRLTAAGRIATETMLNFKPDVVITSDDDAQQYFAAQFAGNSSAPAFVFCGVNQDPAQYGYPAVNVTGVVEELAWGESLKLLRRLRPDIRKILVLLDSRPSSLAAVRSMRASTPADIEAEWIIVDTYENWRQILSSSGSTHDALAILNYHNLTDAAGQVVPDHEVMRWTRENVVLPSVGFFDYTVADGALCGVIQTGFEHGTLAGGMALRILNGERVADIPSVGTTRGLTMLNMKIARKLRIDIPEGLLQEATALVE</sequence>
<feature type="chain" id="PRO_5002977967" description="ABC transporter substrate binding protein" evidence="1">
    <location>
        <begin position="22"/>
        <end position="335"/>
    </location>
</feature>
<dbReference type="Proteomes" id="UP000002216">
    <property type="component" value="Chromosome"/>
</dbReference>
<dbReference type="InterPro" id="IPR007487">
    <property type="entry name" value="ABC_transpt-TYRBP-like"/>
</dbReference>
<dbReference type="EMBL" id="CP001629">
    <property type="protein sequence ID" value="ACU88307.1"/>
    <property type="molecule type" value="Genomic_DNA"/>
</dbReference>
<feature type="signal peptide" evidence="1">
    <location>
        <begin position="1"/>
        <end position="21"/>
    </location>
</feature>